<proteinExistence type="predicted"/>
<accession>A0A0S2SMH4</accession>
<dbReference type="AlphaFoldDB" id="A0A0S2SMH4"/>
<dbReference type="SUPFAM" id="SSF56176">
    <property type="entry name" value="FAD-binding/transporter-associated domain-like"/>
    <property type="match status" value="1"/>
</dbReference>
<dbReference type="PANTHER" id="PTHR42659:SF9">
    <property type="entry name" value="XANTHINE DEHYDROGENASE FAD-BINDING SUBUNIT XDHB-RELATED"/>
    <property type="match status" value="1"/>
</dbReference>
<name>A0A0S2SMH4_9GAMM</name>
<dbReference type="InterPro" id="IPR002346">
    <property type="entry name" value="Mopterin_DH_FAD-bd"/>
</dbReference>
<sequence length="259" mass="28104">MIEQLFRPEQIGQAIELKARFGSEAVYMGGGSKLNATPTHTRRTIAILLDRLGLDGIEWQQGALRLGATCTLQAIQDHPDTPPALTEALGFVYSRHLRNQSTLGGELASLTHDSVLYPVLLVLEARLLLEGGDTLGIEAYLAGRRDQLVLAVLLPEPTLTCATRRIRRNADGLGVVTAAVALDQEGRARIALAEVERTPRRLHDAERGALAPEVLEKIVAELIQPECDLAGSRDYKRYITGVVVADLLIDCQQSMGGQA</sequence>
<dbReference type="PROSITE" id="PS51387">
    <property type="entry name" value="FAD_PCMH"/>
    <property type="match status" value="1"/>
</dbReference>
<dbReference type="SUPFAM" id="SSF55447">
    <property type="entry name" value="CO dehydrogenase flavoprotein C-terminal domain-like"/>
    <property type="match status" value="1"/>
</dbReference>
<dbReference type="InterPro" id="IPR016169">
    <property type="entry name" value="FAD-bd_PCMH_sub2"/>
</dbReference>
<dbReference type="Proteomes" id="UP000058114">
    <property type="component" value="Chromosome"/>
</dbReference>
<dbReference type="InterPro" id="IPR017698">
    <property type="entry name" value="Molybdo-cont_Rdtase_FAD-bd_su"/>
</dbReference>
<dbReference type="PANTHER" id="PTHR42659">
    <property type="entry name" value="XANTHINE DEHYDROGENASE SUBUNIT C-RELATED"/>
    <property type="match status" value="1"/>
</dbReference>
<dbReference type="PATRIC" id="fig|652.5.peg.2994"/>
<dbReference type="GO" id="GO:0016491">
    <property type="term" value="F:oxidoreductase activity"/>
    <property type="evidence" value="ECO:0007669"/>
    <property type="project" value="InterPro"/>
</dbReference>
<organism evidence="2 3">
    <name type="scientific">Aeromonas schubertii</name>
    <dbReference type="NCBI Taxonomy" id="652"/>
    <lineage>
        <taxon>Bacteria</taxon>
        <taxon>Pseudomonadati</taxon>
        <taxon>Pseudomonadota</taxon>
        <taxon>Gammaproteobacteria</taxon>
        <taxon>Aeromonadales</taxon>
        <taxon>Aeromonadaceae</taxon>
        <taxon>Aeromonas</taxon>
    </lineage>
</organism>
<gene>
    <name evidence="2" type="primary">ygfM</name>
    <name evidence="2" type="ORF">WL1483_3522</name>
</gene>
<evidence type="ECO:0000313" key="2">
    <source>
        <dbReference type="EMBL" id="ALP42941.1"/>
    </source>
</evidence>
<dbReference type="InterPro" id="IPR005107">
    <property type="entry name" value="CO_DH_flav_C"/>
</dbReference>
<evidence type="ECO:0000313" key="3">
    <source>
        <dbReference type="Proteomes" id="UP000058114"/>
    </source>
</evidence>
<dbReference type="Pfam" id="PF00941">
    <property type="entry name" value="FAD_binding_5"/>
    <property type="match status" value="1"/>
</dbReference>
<dbReference type="InterPro" id="IPR036683">
    <property type="entry name" value="CO_DH_flav_C_dom_sf"/>
</dbReference>
<evidence type="ECO:0000259" key="1">
    <source>
        <dbReference type="PROSITE" id="PS51387"/>
    </source>
</evidence>
<reference evidence="2 3" key="2">
    <citation type="journal article" date="2016" name="Genome Announc.">
        <title>Complete Genome Sequence of the Highly Virulent Aeromonas schubertii Strain WL1483, Isolated from Diseased Snakehead Fish (Channa argus) in China.</title>
        <authorList>
            <person name="Liu L."/>
            <person name="Li N."/>
            <person name="Zhang D."/>
            <person name="Fu X."/>
            <person name="Shi C."/>
            <person name="Lin Q."/>
            <person name="Hao G."/>
        </authorList>
    </citation>
    <scope>NUCLEOTIDE SEQUENCE [LARGE SCALE GENOMIC DNA]</scope>
    <source>
        <strain evidence="2 3">WL1483</strain>
    </source>
</reference>
<dbReference type="SMART" id="SM01092">
    <property type="entry name" value="CO_deh_flav_C"/>
    <property type="match status" value="1"/>
</dbReference>
<dbReference type="InterPro" id="IPR016166">
    <property type="entry name" value="FAD-bd_PCMH"/>
</dbReference>
<dbReference type="Gene3D" id="3.30.465.10">
    <property type="match status" value="1"/>
</dbReference>
<dbReference type="GO" id="GO:0071949">
    <property type="term" value="F:FAD binding"/>
    <property type="evidence" value="ECO:0007669"/>
    <property type="project" value="InterPro"/>
</dbReference>
<dbReference type="NCBIfam" id="TIGR03312">
    <property type="entry name" value="Se_sel_red_FAD"/>
    <property type="match status" value="1"/>
</dbReference>
<dbReference type="InterPro" id="IPR051312">
    <property type="entry name" value="Diverse_Substr_Oxidored"/>
</dbReference>
<reference evidence="3" key="1">
    <citation type="submission" date="2015-10" db="EMBL/GenBank/DDBJ databases">
        <title>Complete Genome Sequence of Aeromonas schubertii strain WL1483.</title>
        <authorList>
            <person name="Liu L."/>
        </authorList>
    </citation>
    <scope>NUCLEOTIDE SEQUENCE [LARGE SCALE GENOMIC DNA]</scope>
    <source>
        <strain evidence="3">WL1483</strain>
    </source>
</reference>
<dbReference type="KEGG" id="asr:WL1483_3522"/>
<protein>
    <submittedName>
        <fullName evidence="2">Oxidoreductase</fullName>
    </submittedName>
</protein>
<dbReference type="Gene3D" id="3.30.390.50">
    <property type="entry name" value="CO dehydrogenase flavoprotein, C-terminal domain"/>
    <property type="match status" value="1"/>
</dbReference>
<feature type="domain" description="FAD-binding PCMH-type" evidence="1">
    <location>
        <begin position="1"/>
        <end position="159"/>
    </location>
</feature>
<dbReference type="RefSeq" id="WP_060586909.1">
    <property type="nucleotide sequence ID" value="NZ_CP013067.1"/>
</dbReference>
<dbReference type="EMBL" id="CP013067">
    <property type="protein sequence ID" value="ALP42941.1"/>
    <property type="molecule type" value="Genomic_DNA"/>
</dbReference>
<dbReference type="InterPro" id="IPR036318">
    <property type="entry name" value="FAD-bd_PCMH-like_sf"/>
</dbReference>